<feature type="non-terminal residue" evidence="2">
    <location>
        <position position="315"/>
    </location>
</feature>
<feature type="non-terminal residue" evidence="2">
    <location>
        <position position="1"/>
    </location>
</feature>
<gene>
    <name evidence="2" type="ORF">AVDCRST_MAG04-1602</name>
</gene>
<feature type="compositionally biased region" description="Basic residues" evidence="1">
    <location>
        <begin position="1"/>
        <end position="15"/>
    </location>
</feature>
<dbReference type="GO" id="GO:0008677">
    <property type="term" value="F:2-dehydropantoate 2-reductase activity"/>
    <property type="evidence" value="ECO:0007669"/>
    <property type="project" value="UniProtKB-EC"/>
</dbReference>
<name>A0A6J4I360_9PROT</name>
<organism evidence="2">
    <name type="scientific">uncultured Acetobacteraceae bacterium</name>
    <dbReference type="NCBI Taxonomy" id="169975"/>
    <lineage>
        <taxon>Bacteria</taxon>
        <taxon>Pseudomonadati</taxon>
        <taxon>Pseudomonadota</taxon>
        <taxon>Alphaproteobacteria</taxon>
        <taxon>Acetobacterales</taxon>
        <taxon>Acetobacteraceae</taxon>
        <taxon>environmental samples</taxon>
    </lineage>
</organism>
<feature type="compositionally biased region" description="Low complexity" evidence="1">
    <location>
        <begin position="50"/>
        <end position="77"/>
    </location>
</feature>
<dbReference type="EC" id="1.1.1.169" evidence="2"/>
<accession>A0A6J4I360</accession>
<feature type="region of interest" description="Disordered" evidence="1">
    <location>
        <begin position="1"/>
        <end position="315"/>
    </location>
</feature>
<reference evidence="2" key="1">
    <citation type="submission" date="2020-02" db="EMBL/GenBank/DDBJ databases">
        <authorList>
            <person name="Meier V. D."/>
        </authorList>
    </citation>
    <scope>NUCLEOTIDE SEQUENCE</scope>
    <source>
        <strain evidence="2">AVDCRST_MAG04</strain>
    </source>
</reference>
<feature type="compositionally biased region" description="Low complexity" evidence="1">
    <location>
        <begin position="289"/>
        <end position="302"/>
    </location>
</feature>
<proteinExistence type="predicted"/>
<sequence>ANPGARGRRPRRLLRRPALGSGRRRRLPRPSPPPRPARTGRLGDREPIRRAAPFRAAALAGGSRAGLGRRAARLQGLRPGGRGRRHPPGGGRAHRCAAGAERHLARRDLATGFRRRAGAGRHRQDPGDLGAGRRRAAPERLALSHLRRGGRAHEPARPGLGGSGGRRERRGRGGRAGHRFPHVGEAGPPRHQRRFHGADARQRGRGRPRPGRRGAAAPGAGAQRRHRRRQRPPDARQLHGGVPRRVLGSGERLLRLHPTRLGGGRAHRGRPHPRLPAGSGAPRRRAGRAARGGLPPRQGLRAAARRRAPADGGAV</sequence>
<evidence type="ECO:0000256" key="1">
    <source>
        <dbReference type="SAM" id="MobiDB-lite"/>
    </source>
</evidence>
<dbReference type="EMBL" id="CADCTL010000112">
    <property type="protein sequence ID" value="CAA9240665.1"/>
    <property type="molecule type" value="Genomic_DNA"/>
</dbReference>
<keyword evidence="2" id="KW-0560">Oxidoreductase</keyword>
<feature type="compositionally biased region" description="Basic and acidic residues" evidence="1">
    <location>
        <begin position="100"/>
        <end position="109"/>
    </location>
</feature>
<feature type="compositionally biased region" description="Low complexity" evidence="1">
    <location>
        <begin position="213"/>
        <end position="222"/>
    </location>
</feature>
<feature type="compositionally biased region" description="Basic residues" evidence="1">
    <location>
        <begin position="203"/>
        <end position="212"/>
    </location>
</feature>
<protein>
    <submittedName>
        <fullName evidence="2">2-dehydropantoate 2-reductase</fullName>
        <ecNumber evidence="2">1.1.1.169</ecNumber>
    </submittedName>
</protein>
<dbReference type="AlphaFoldDB" id="A0A6J4I360"/>
<evidence type="ECO:0000313" key="2">
    <source>
        <dbReference type="EMBL" id="CAA9240665.1"/>
    </source>
</evidence>
<feature type="compositionally biased region" description="Basic residues" evidence="1">
    <location>
        <begin position="81"/>
        <end position="95"/>
    </location>
</feature>
<feature type="compositionally biased region" description="Basic residues" evidence="1">
    <location>
        <begin position="167"/>
        <end position="181"/>
    </location>
</feature>